<sequence>MITKLEKIFCAIDVNFFGPLCQLAQMFVHKKTLSINHHQHFVIVTYRRKREFDFSGHRHEFRYLSALKATIIVLECYLIKLEDGISLKKFLSKFNSIKLSRSANESRSNLFKKLPLKSNLRKFRPLSNSFKVSIIGLLSKANLSTSIMELLRKIKRLT</sequence>
<reference evidence="2" key="1">
    <citation type="submission" date="2022-11" db="UniProtKB">
        <authorList>
            <consortium name="WormBaseParasite"/>
        </authorList>
    </citation>
    <scope>IDENTIFICATION</scope>
</reference>
<evidence type="ECO:0000313" key="2">
    <source>
        <dbReference type="WBParaSite" id="nRc.2.0.1.t08410-RA"/>
    </source>
</evidence>
<protein>
    <submittedName>
        <fullName evidence="2">Uncharacterized protein</fullName>
    </submittedName>
</protein>
<dbReference type="WBParaSite" id="nRc.2.0.1.t08410-RA">
    <property type="protein sequence ID" value="nRc.2.0.1.t08410-RA"/>
    <property type="gene ID" value="nRc.2.0.1.g08410"/>
</dbReference>
<accession>A0A915I3K0</accession>
<evidence type="ECO:0000313" key="1">
    <source>
        <dbReference type="Proteomes" id="UP000887565"/>
    </source>
</evidence>
<dbReference type="Proteomes" id="UP000887565">
    <property type="component" value="Unplaced"/>
</dbReference>
<organism evidence="1 2">
    <name type="scientific">Romanomermis culicivorax</name>
    <name type="common">Nematode worm</name>
    <dbReference type="NCBI Taxonomy" id="13658"/>
    <lineage>
        <taxon>Eukaryota</taxon>
        <taxon>Metazoa</taxon>
        <taxon>Ecdysozoa</taxon>
        <taxon>Nematoda</taxon>
        <taxon>Enoplea</taxon>
        <taxon>Dorylaimia</taxon>
        <taxon>Mermithida</taxon>
        <taxon>Mermithoidea</taxon>
        <taxon>Mermithidae</taxon>
        <taxon>Romanomermis</taxon>
    </lineage>
</organism>
<dbReference type="AlphaFoldDB" id="A0A915I3K0"/>
<proteinExistence type="predicted"/>
<name>A0A915I3K0_ROMCU</name>
<keyword evidence="1" id="KW-1185">Reference proteome</keyword>